<dbReference type="OrthoDB" id="176248at2"/>
<feature type="chain" id="PRO_5016371030" description="TonB-dependent receptor plug domain-containing protein" evidence="2">
    <location>
        <begin position="27"/>
        <end position="169"/>
    </location>
</feature>
<dbReference type="PANTHER" id="PTHR47234">
    <property type="match status" value="1"/>
</dbReference>
<proteinExistence type="predicted"/>
<dbReference type="Pfam" id="PF07715">
    <property type="entry name" value="Plug"/>
    <property type="match status" value="1"/>
</dbReference>
<dbReference type="EMBL" id="NFZS01000001">
    <property type="protein sequence ID" value="RAO76667.1"/>
    <property type="molecule type" value="Genomic_DNA"/>
</dbReference>
<dbReference type="InterPro" id="IPR010916">
    <property type="entry name" value="TonB_box_CS"/>
</dbReference>
<sequence length="169" mass="17367">MKHSFTHTRNLLALACMAALAGPVMAQDAANADAGADAKKAANLETVTVTGTRISNPNVISPTPISVLTAAEIKATGAVNIGDLMTTMPQLSTTFTMGNSGRFIGTAGVAQQDLRNLGTSRTLVLVNGRRFVGSSAGDTAVDLNSSPPTGSNAWKSSPVAPRPFTVRMP</sequence>
<feature type="domain" description="TonB-dependent receptor plug" evidence="3">
    <location>
        <begin position="61"/>
        <end position="148"/>
    </location>
</feature>
<evidence type="ECO:0000313" key="4">
    <source>
        <dbReference type="EMBL" id="RAO76667.1"/>
    </source>
</evidence>
<reference evidence="4 5" key="1">
    <citation type="journal article" date="2018" name="Genet. Mol. Biol.">
        <title>The genome sequence of Dyella jiangningensis FCAV SCS01 from a lignocellulose-decomposing microbial consortium metagenome reveals potential for biotechnological applications.</title>
        <authorList>
            <person name="Desiderato J.G."/>
            <person name="Alvarenga D.O."/>
            <person name="Constancio M.T.L."/>
            <person name="Alves L.M.C."/>
            <person name="Varani A.M."/>
        </authorList>
    </citation>
    <scope>NUCLEOTIDE SEQUENCE [LARGE SCALE GENOMIC DNA]</scope>
    <source>
        <strain evidence="4 5">FCAV SCS01</strain>
    </source>
</reference>
<dbReference type="SUPFAM" id="SSF56935">
    <property type="entry name" value="Porins"/>
    <property type="match status" value="1"/>
</dbReference>
<dbReference type="AlphaFoldDB" id="A0A328P380"/>
<feature type="region of interest" description="Disordered" evidence="1">
    <location>
        <begin position="136"/>
        <end position="169"/>
    </location>
</feature>
<keyword evidence="5" id="KW-1185">Reference proteome</keyword>
<evidence type="ECO:0000256" key="1">
    <source>
        <dbReference type="SAM" id="MobiDB-lite"/>
    </source>
</evidence>
<dbReference type="PANTHER" id="PTHR47234:SF2">
    <property type="entry name" value="TONB-DEPENDENT RECEPTOR"/>
    <property type="match status" value="1"/>
</dbReference>
<name>A0A328P380_9GAMM</name>
<evidence type="ECO:0000256" key="2">
    <source>
        <dbReference type="SAM" id="SignalP"/>
    </source>
</evidence>
<dbReference type="InterPro" id="IPR012910">
    <property type="entry name" value="Plug_dom"/>
</dbReference>
<keyword evidence="2" id="KW-0732">Signal</keyword>
<feature type="compositionally biased region" description="Polar residues" evidence="1">
    <location>
        <begin position="142"/>
        <end position="155"/>
    </location>
</feature>
<organism evidence="4 5">
    <name type="scientific">Dyella jiangningensis</name>
    <dbReference type="NCBI Taxonomy" id="1379159"/>
    <lineage>
        <taxon>Bacteria</taxon>
        <taxon>Pseudomonadati</taxon>
        <taxon>Pseudomonadota</taxon>
        <taxon>Gammaproteobacteria</taxon>
        <taxon>Lysobacterales</taxon>
        <taxon>Rhodanobacteraceae</taxon>
        <taxon>Dyella</taxon>
    </lineage>
</organism>
<dbReference type="Gene3D" id="2.170.130.10">
    <property type="entry name" value="TonB-dependent receptor, plug domain"/>
    <property type="match status" value="1"/>
</dbReference>
<dbReference type="Proteomes" id="UP000248926">
    <property type="component" value="Unassembled WGS sequence"/>
</dbReference>
<feature type="signal peptide" evidence="2">
    <location>
        <begin position="1"/>
        <end position="26"/>
    </location>
</feature>
<evidence type="ECO:0000259" key="3">
    <source>
        <dbReference type="Pfam" id="PF07715"/>
    </source>
</evidence>
<dbReference type="PROSITE" id="PS00430">
    <property type="entry name" value="TONB_DEPENDENT_REC_1"/>
    <property type="match status" value="1"/>
</dbReference>
<evidence type="ECO:0000313" key="5">
    <source>
        <dbReference type="Proteomes" id="UP000248926"/>
    </source>
</evidence>
<accession>A0A328P380</accession>
<gene>
    <name evidence="4" type="ORF">CA260_01720</name>
</gene>
<dbReference type="InterPro" id="IPR037066">
    <property type="entry name" value="Plug_dom_sf"/>
</dbReference>
<comment type="caution">
    <text evidence="4">The sequence shown here is derived from an EMBL/GenBank/DDBJ whole genome shotgun (WGS) entry which is preliminary data.</text>
</comment>
<protein>
    <recommendedName>
        <fullName evidence="3">TonB-dependent receptor plug domain-containing protein</fullName>
    </recommendedName>
</protein>